<evidence type="ECO:0000256" key="2">
    <source>
        <dbReference type="ARBA" id="ARBA00023315"/>
    </source>
</evidence>
<feature type="domain" description="N-acetyltransferase" evidence="3">
    <location>
        <begin position="1"/>
        <end position="90"/>
    </location>
</feature>
<dbReference type="Gene3D" id="3.40.630.30">
    <property type="match status" value="1"/>
</dbReference>
<keyword evidence="1 4" id="KW-0808">Transferase</keyword>
<evidence type="ECO:0000313" key="4">
    <source>
        <dbReference type="EMBL" id="SDI09444.1"/>
    </source>
</evidence>
<sequence>MKNLFVKASRRGQGVGTALCDWLEAQARTAGFDHIYLGVGTDNDRARDLYVRLGYRPMGESTSITYDYIDDDGSTKTATEISDYYTKPLL</sequence>
<dbReference type="PANTHER" id="PTHR43877">
    <property type="entry name" value="AMINOALKYLPHOSPHONATE N-ACETYLTRANSFERASE-RELATED-RELATED"/>
    <property type="match status" value="1"/>
</dbReference>
<dbReference type="GO" id="GO:0016747">
    <property type="term" value="F:acyltransferase activity, transferring groups other than amino-acyl groups"/>
    <property type="evidence" value="ECO:0007669"/>
    <property type="project" value="InterPro"/>
</dbReference>
<dbReference type="Proteomes" id="UP000199258">
    <property type="component" value="Unassembled WGS sequence"/>
</dbReference>
<dbReference type="PANTHER" id="PTHR43877:SF2">
    <property type="entry name" value="AMINOALKYLPHOSPHONATE N-ACETYLTRANSFERASE-RELATED"/>
    <property type="match status" value="1"/>
</dbReference>
<keyword evidence="5" id="KW-1185">Reference proteome</keyword>
<reference evidence="4 5" key="1">
    <citation type="submission" date="2016-10" db="EMBL/GenBank/DDBJ databases">
        <authorList>
            <person name="de Groot N.N."/>
        </authorList>
    </citation>
    <scope>NUCLEOTIDE SEQUENCE [LARGE SCALE GENOMIC DNA]</scope>
    <source>
        <strain evidence="4 5">NP_1H</strain>
    </source>
</reference>
<dbReference type="SUPFAM" id="SSF55729">
    <property type="entry name" value="Acyl-CoA N-acyltransferases (Nat)"/>
    <property type="match status" value="1"/>
</dbReference>
<dbReference type="InterPro" id="IPR050832">
    <property type="entry name" value="Bact_Acetyltransf"/>
</dbReference>
<evidence type="ECO:0000256" key="1">
    <source>
        <dbReference type="ARBA" id="ARBA00022679"/>
    </source>
</evidence>
<dbReference type="CDD" id="cd04301">
    <property type="entry name" value="NAT_SF"/>
    <property type="match status" value="1"/>
</dbReference>
<proteinExistence type="predicted"/>
<dbReference type="STRING" id="335973.SAMN04488693_1066"/>
<dbReference type="AlphaFoldDB" id="A0A1G8HS42"/>
<dbReference type="Pfam" id="PF00583">
    <property type="entry name" value="Acetyltransf_1"/>
    <property type="match status" value="1"/>
</dbReference>
<dbReference type="PROSITE" id="PS51186">
    <property type="entry name" value="GNAT"/>
    <property type="match status" value="1"/>
</dbReference>
<gene>
    <name evidence="4" type="ORF">SAMN04488693_1066</name>
</gene>
<dbReference type="EMBL" id="FNDT01000006">
    <property type="protein sequence ID" value="SDI09444.1"/>
    <property type="molecule type" value="Genomic_DNA"/>
</dbReference>
<keyword evidence="2" id="KW-0012">Acyltransferase</keyword>
<evidence type="ECO:0000259" key="3">
    <source>
        <dbReference type="PROSITE" id="PS51186"/>
    </source>
</evidence>
<protein>
    <submittedName>
        <fullName evidence="4">Acetyltransferase (GNAT) family protein</fullName>
    </submittedName>
</protein>
<organism evidence="4 5">
    <name type="scientific">Arthrobacter subterraneus</name>
    <dbReference type="NCBI Taxonomy" id="335973"/>
    <lineage>
        <taxon>Bacteria</taxon>
        <taxon>Bacillati</taxon>
        <taxon>Actinomycetota</taxon>
        <taxon>Actinomycetes</taxon>
        <taxon>Micrococcales</taxon>
        <taxon>Micrococcaceae</taxon>
        <taxon>Arthrobacter</taxon>
    </lineage>
</organism>
<name>A0A1G8HS42_9MICC</name>
<dbReference type="InterPro" id="IPR016181">
    <property type="entry name" value="Acyl_CoA_acyltransferase"/>
</dbReference>
<dbReference type="InterPro" id="IPR000182">
    <property type="entry name" value="GNAT_dom"/>
</dbReference>
<evidence type="ECO:0000313" key="5">
    <source>
        <dbReference type="Proteomes" id="UP000199258"/>
    </source>
</evidence>
<accession>A0A1G8HS42</accession>